<dbReference type="PANTHER" id="PTHR45756">
    <property type="entry name" value="PALMITOYLTRANSFERASE"/>
    <property type="match status" value="1"/>
</dbReference>
<dbReference type="AlphaFoldDB" id="A0A397IPS2"/>
<dbReference type="Pfam" id="PF07714">
    <property type="entry name" value="PK_Tyr_Ser-Thr"/>
    <property type="match status" value="1"/>
</dbReference>
<name>A0A397IPS2_9GLOM</name>
<proteinExistence type="predicted"/>
<dbReference type="PROSITE" id="PS50011">
    <property type="entry name" value="PROTEIN_KINASE_DOM"/>
    <property type="match status" value="1"/>
</dbReference>
<dbReference type="OrthoDB" id="1668230at2759"/>
<dbReference type="GO" id="GO:0004672">
    <property type="term" value="F:protein kinase activity"/>
    <property type="evidence" value="ECO:0007669"/>
    <property type="project" value="InterPro"/>
</dbReference>
<evidence type="ECO:0000259" key="1">
    <source>
        <dbReference type="PROSITE" id="PS50011"/>
    </source>
</evidence>
<organism evidence="2 3">
    <name type="scientific">Diversispora epigaea</name>
    <dbReference type="NCBI Taxonomy" id="1348612"/>
    <lineage>
        <taxon>Eukaryota</taxon>
        <taxon>Fungi</taxon>
        <taxon>Fungi incertae sedis</taxon>
        <taxon>Mucoromycota</taxon>
        <taxon>Glomeromycotina</taxon>
        <taxon>Glomeromycetes</taxon>
        <taxon>Diversisporales</taxon>
        <taxon>Diversisporaceae</taxon>
        <taxon>Diversispora</taxon>
    </lineage>
</organism>
<reference evidence="2 3" key="1">
    <citation type="submission" date="2018-08" db="EMBL/GenBank/DDBJ databases">
        <title>Genome and evolution of the arbuscular mycorrhizal fungus Diversispora epigaea (formerly Glomus versiforme) and its bacterial endosymbionts.</title>
        <authorList>
            <person name="Sun X."/>
            <person name="Fei Z."/>
            <person name="Harrison M."/>
        </authorList>
    </citation>
    <scope>NUCLEOTIDE SEQUENCE [LARGE SCALE GENOMIC DNA]</scope>
    <source>
        <strain evidence="2 3">IT104</strain>
    </source>
</reference>
<dbReference type="SUPFAM" id="SSF56112">
    <property type="entry name" value="Protein kinase-like (PK-like)"/>
    <property type="match status" value="1"/>
</dbReference>
<evidence type="ECO:0000313" key="3">
    <source>
        <dbReference type="Proteomes" id="UP000266861"/>
    </source>
</evidence>
<dbReference type="Proteomes" id="UP000266861">
    <property type="component" value="Unassembled WGS sequence"/>
</dbReference>
<dbReference type="InterPro" id="IPR011009">
    <property type="entry name" value="Kinase-like_dom_sf"/>
</dbReference>
<accession>A0A397IPS2</accession>
<comment type="caution">
    <text evidence="2">The sequence shown here is derived from an EMBL/GenBank/DDBJ whole genome shotgun (WGS) entry which is preliminary data.</text>
</comment>
<dbReference type="InterPro" id="IPR001245">
    <property type="entry name" value="Ser-Thr/Tyr_kinase_cat_dom"/>
</dbReference>
<feature type="domain" description="Protein kinase" evidence="1">
    <location>
        <begin position="1"/>
        <end position="226"/>
    </location>
</feature>
<dbReference type="EMBL" id="PQFF01000177">
    <property type="protein sequence ID" value="RHZ76967.1"/>
    <property type="molecule type" value="Genomic_DNA"/>
</dbReference>
<dbReference type="GO" id="GO:0005524">
    <property type="term" value="F:ATP binding"/>
    <property type="evidence" value="ECO:0007669"/>
    <property type="project" value="InterPro"/>
</dbReference>
<dbReference type="InterPro" id="IPR000719">
    <property type="entry name" value="Prot_kinase_dom"/>
</dbReference>
<dbReference type="InterPro" id="IPR053215">
    <property type="entry name" value="TKL_Ser/Thr_kinase"/>
</dbReference>
<dbReference type="STRING" id="1348612.A0A397IPS2"/>
<evidence type="ECO:0000313" key="2">
    <source>
        <dbReference type="EMBL" id="RHZ76967.1"/>
    </source>
</evidence>
<gene>
    <name evidence="2" type="ORF">Glove_187g72</name>
</gene>
<sequence>MEIHRRVFQITNTIRIYGITQQPVTHKYMMVLDFVRVGNLRDYLKNNFNDINWKNKLYYLIELACDFKKIHELNIVHQDLHPGNILFDEFEEENEIRVSNFGFSSLIGKNSKNPEKKKKKRIFGVLPYIAPEVLSGEEYTKAADVYSFAFIAYEIFTGLLPYPDVPHDVVLARKICDGLRPKFPLHTPKLLKRIIMKCWDAQFTNRPTFKEVFDELWRYYCDHEVFKNNNEITIQIKKAEDFCKNKANRGFKLSTNLTIPSSLNHQTHPHAIYTSRFLNFSIHSKPKNESNFEKELEELTKSTSLSIIASTPIETCISDS</sequence>
<keyword evidence="3" id="KW-1185">Reference proteome</keyword>
<dbReference type="PANTHER" id="PTHR45756:SF1">
    <property type="entry name" value="PROTEIN KINASE DOMAIN CONTAINING PROTEIN"/>
    <property type="match status" value="1"/>
</dbReference>
<protein>
    <recommendedName>
        <fullName evidence="1">Protein kinase domain-containing protein</fullName>
    </recommendedName>
</protein>
<dbReference type="Gene3D" id="1.10.510.10">
    <property type="entry name" value="Transferase(Phosphotransferase) domain 1"/>
    <property type="match status" value="1"/>
</dbReference>